<evidence type="ECO:0000259" key="4">
    <source>
        <dbReference type="Pfam" id="PF01478"/>
    </source>
</evidence>
<evidence type="ECO:0000313" key="5">
    <source>
        <dbReference type="EMBL" id="MBB6428262.1"/>
    </source>
</evidence>
<dbReference type="Proteomes" id="UP000541810">
    <property type="component" value="Unassembled WGS sequence"/>
</dbReference>
<dbReference type="GO" id="GO:0004190">
    <property type="term" value="F:aspartic-type endopeptidase activity"/>
    <property type="evidence" value="ECO:0007669"/>
    <property type="project" value="UniProtKB-EC"/>
</dbReference>
<keyword evidence="5" id="KW-0378">Hydrolase</keyword>
<protein>
    <submittedName>
        <fullName evidence="5">Prepilin peptidase CpaA</fullName>
        <ecNumber evidence="5">3.4.23.43</ecNumber>
    </submittedName>
</protein>
<proteinExistence type="inferred from homology"/>
<evidence type="ECO:0000313" key="6">
    <source>
        <dbReference type="Proteomes" id="UP000541810"/>
    </source>
</evidence>
<dbReference type="InterPro" id="IPR000045">
    <property type="entry name" value="Prepilin_IV_endopep_pep"/>
</dbReference>
<feature type="transmembrane region" description="Helical" evidence="3">
    <location>
        <begin position="59"/>
        <end position="78"/>
    </location>
</feature>
<feature type="transmembrane region" description="Helical" evidence="3">
    <location>
        <begin position="98"/>
        <end position="119"/>
    </location>
</feature>
<feature type="transmembrane region" description="Helical" evidence="3">
    <location>
        <begin position="31"/>
        <end position="52"/>
    </location>
</feature>
<evidence type="ECO:0000256" key="2">
    <source>
        <dbReference type="RuleBase" id="RU003793"/>
    </source>
</evidence>
<accession>A0A7X0H2U7</accession>
<comment type="similarity">
    <text evidence="1 2">Belongs to the peptidase A24 family.</text>
</comment>
<dbReference type="EMBL" id="JACHGY010000001">
    <property type="protein sequence ID" value="MBB6428262.1"/>
    <property type="molecule type" value="Genomic_DNA"/>
</dbReference>
<evidence type="ECO:0000256" key="3">
    <source>
        <dbReference type="SAM" id="Phobius"/>
    </source>
</evidence>
<reference evidence="5 6" key="1">
    <citation type="submission" date="2020-08" db="EMBL/GenBank/DDBJ databases">
        <title>Genomic Encyclopedia of Type Strains, Phase IV (KMG-IV): sequencing the most valuable type-strain genomes for metagenomic binning, comparative biology and taxonomic classification.</title>
        <authorList>
            <person name="Goeker M."/>
        </authorList>
    </citation>
    <scope>NUCLEOTIDE SEQUENCE [LARGE SCALE GENOMIC DNA]</scope>
    <source>
        <strain evidence="5 6">DSM 103725</strain>
    </source>
</reference>
<gene>
    <name evidence="5" type="ORF">HNQ40_000068</name>
</gene>
<dbReference type="InterPro" id="IPR050882">
    <property type="entry name" value="Prepilin_peptidase/N-MTase"/>
</dbReference>
<dbReference type="Pfam" id="PF01478">
    <property type="entry name" value="Peptidase_A24"/>
    <property type="match status" value="1"/>
</dbReference>
<keyword evidence="3" id="KW-0812">Transmembrane</keyword>
<dbReference type="EC" id="3.4.23.43" evidence="5"/>
<keyword evidence="3" id="KW-0472">Membrane</keyword>
<dbReference type="InterPro" id="IPR014032">
    <property type="entry name" value="Peptidase_A24A_bac"/>
</dbReference>
<name>A0A7X0H2U7_9BACT</name>
<organism evidence="5 6">
    <name type="scientific">Algisphaera agarilytica</name>
    <dbReference type="NCBI Taxonomy" id="1385975"/>
    <lineage>
        <taxon>Bacteria</taxon>
        <taxon>Pseudomonadati</taxon>
        <taxon>Planctomycetota</taxon>
        <taxon>Phycisphaerae</taxon>
        <taxon>Phycisphaerales</taxon>
        <taxon>Phycisphaeraceae</taxon>
        <taxon>Algisphaera</taxon>
    </lineage>
</organism>
<dbReference type="RefSeq" id="WP_184675248.1">
    <property type="nucleotide sequence ID" value="NZ_JACHGY010000001.1"/>
</dbReference>
<dbReference type="GO" id="GO:0005886">
    <property type="term" value="C:plasma membrane"/>
    <property type="evidence" value="ECO:0007669"/>
    <property type="project" value="TreeGrafter"/>
</dbReference>
<comment type="caution">
    <text evidence="5">The sequence shown here is derived from an EMBL/GenBank/DDBJ whole genome shotgun (WGS) entry which is preliminary data.</text>
</comment>
<dbReference type="PANTHER" id="PTHR30487:SF0">
    <property type="entry name" value="PREPILIN LEADER PEPTIDASE_N-METHYLTRANSFERASE-RELATED"/>
    <property type="match status" value="1"/>
</dbReference>
<feature type="domain" description="Prepilin type IV endopeptidase peptidase" evidence="4">
    <location>
        <begin position="4"/>
        <end position="114"/>
    </location>
</feature>
<sequence>MYSLLMIVVAVAAVIDWRTQRVPNRLTYPAILAGLIIWPIAGAVLGGGELALELGRASWIGMLCGLIPFALLVMTAGLGGGDMKLMAAVGSLSASWEVVLSTTIYALVVAVVMAVVVMVRKGVVKETLSRVFSAALLASAKVKAELPEDGPKVAFAAAVAVGAAIAGAEQMLGLATPWRGFSP</sequence>
<keyword evidence="6" id="KW-1185">Reference proteome</keyword>
<dbReference type="GO" id="GO:0006465">
    <property type="term" value="P:signal peptide processing"/>
    <property type="evidence" value="ECO:0007669"/>
    <property type="project" value="TreeGrafter"/>
</dbReference>
<keyword evidence="3" id="KW-1133">Transmembrane helix</keyword>
<dbReference type="PRINTS" id="PR00864">
    <property type="entry name" value="PREPILNPTASE"/>
</dbReference>
<dbReference type="Gene3D" id="1.20.120.1220">
    <property type="match status" value="1"/>
</dbReference>
<dbReference type="PANTHER" id="PTHR30487">
    <property type="entry name" value="TYPE 4 PREPILIN-LIKE PROTEINS LEADER PEPTIDE-PROCESSING ENZYME"/>
    <property type="match status" value="1"/>
</dbReference>
<evidence type="ECO:0000256" key="1">
    <source>
        <dbReference type="ARBA" id="ARBA00005801"/>
    </source>
</evidence>
<dbReference type="AlphaFoldDB" id="A0A7X0H2U7"/>